<evidence type="ECO:0000256" key="5">
    <source>
        <dbReference type="ARBA" id="ARBA00023002"/>
    </source>
</evidence>
<reference evidence="7 8" key="1">
    <citation type="journal article" date="2015" name="Genome Announc.">
        <title>Genome Assemblies of Three Soil-Associated Devosia species: D. insulae, D. limi, and D. soli.</title>
        <authorList>
            <person name="Hassan Y.I."/>
            <person name="Lepp D."/>
            <person name="Zhou T."/>
        </authorList>
    </citation>
    <scope>NUCLEOTIDE SEQUENCE [LARGE SCALE GENOMIC DNA]</scope>
    <source>
        <strain evidence="7 8">DS-56</strain>
    </source>
</reference>
<dbReference type="InterPro" id="IPR006094">
    <property type="entry name" value="Oxid_FAD_bind_N"/>
</dbReference>
<feature type="domain" description="FAD-binding PCMH-type" evidence="6">
    <location>
        <begin position="39"/>
        <end position="209"/>
    </location>
</feature>
<dbReference type="PROSITE" id="PS51387">
    <property type="entry name" value="FAD_PCMH"/>
    <property type="match status" value="1"/>
</dbReference>
<dbReference type="AlphaFoldDB" id="A0A1E5XM21"/>
<keyword evidence="5" id="KW-0560">Oxidoreductase</keyword>
<dbReference type="GO" id="GO:0016491">
    <property type="term" value="F:oxidoreductase activity"/>
    <property type="evidence" value="ECO:0007669"/>
    <property type="project" value="UniProtKB-KW"/>
</dbReference>
<comment type="cofactor">
    <cofactor evidence="1">
        <name>FAD</name>
        <dbReference type="ChEBI" id="CHEBI:57692"/>
    </cofactor>
</comment>
<evidence type="ECO:0000259" key="6">
    <source>
        <dbReference type="PROSITE" id="PS51387"/>
    </source>
</evidence>
<evidence type="ECO:0000313" key="7">
    <source>
        <dbReference type="EMBL" id="OEO29651.1"/>
    </source>
</evidence>
<evidence type="ECO:0000256" key="1">
    <source>
        <dbReference type="ARBA" id="ARBA00001974"/>
    </source>
</evidence>
<dbReference type="SUPFAM" id="SSF55103">
    <property type="entry name" value="FAD-linked oxidases, C-terminal domain"/>
    <property type="match status" value="1"/>
</dbReference>
<organism evidence="7 8">
    <name type="scientific">Devosia insulae DS-56</name>
    <dbReference type="NCBI Taxonomy" id="1116389"/>
    <lineage>
        <taxon>Bacteria</taxon>
        <taxon>Pseudomonadati</taxon>
        <taxon>Pseudomonadota</taxon>
        <taxon>Alphaproteobacteria</taxon>
        <taxon>Hyphomicrobiales</taxon>
        <taxon>Devosiaceae</taxon>
        <taxon>Devosia</taxon>
    </lineage>
</organism>
<dbReference type="OrthoDB" id="9775082at2"/>
<dbReference type="RefSeq" id="WP_069911113.1">
    <property type="nucleotide sequence ID" value="NZ_LAJE02000269.1"/>
</dbReference>
<comment type="similarity">
    <text evidence="2">Belongs to the oxygen-dependent FAD-linked oxidoreductase family.</text>
</comment>
<dbReference type="PANTHER" id="PTHR42973:SF39">
    <property type="entry name" value="FAD-BINDING PCMH-TYPE DOMAIN-CONTAINING PROTEIN"/>
    <property type="match status" value="1"/>
</dbReference>
<dbReference type="PROSITE" id="PS00862">
    <property type="entry name" value="OX2_COVAL_FAD"/>
    <property type="match status" value="1"/>
</dbReference>
<dbReference type="Gene3D" id="3.30.465.10">
    <property type="match status" value="1"/>
</dbReference>
<dbReference type="EMBL" id="LAJE02000269">
    <property type="protein sequence ID" value="OEO29651.1"/>
    <property type="molecule type" value="Genomic_DNA"/>
</dbReference>
<dbReference type="InterPro" id="IPR016169">
    <property type="entry name" value="FAD-bd_PCMH_sub2"/>
</dbReference>
<protein>
    <submittedName>
        <fullName evidence="7">FAD-linked oxidase</fullName>
    </submittedName>
</protein>
<dbReference type="InterPro" id="IPR016166">
    <property type="entry name" value="FAD-bd_PCMH"/>
</dbReference>
<keyword evidence="4" id="KW-0274">FAD</keyword>
<dbReference type="InterPro" id="IPR016164">
    <property type="entry name" value="FAD-linked_Oxase-like_C"/>
</dbReference>
<dbReference type="SUPFAM" id="SSF56176">
    <property type="entry name" value="FAD-binding/transporter-associated domain-like"/>
    <property type="match status" value="1"/>
</dbReference>
<dbReference type="Proteomes" id="UP000095463">
    <property type="component" value="Unassembled WGS sequence"/>
</dbReference>
<accession>A0A1E5XM21</accession>
<dbReference type="GO" id="GO:0071949">
    <property type="term" value="F:FAD binding"/>
    <property type="evidence" value="ECO:0007669"/>
    <property type="project" value="InterPro"/>
</dbReference>
<dbReference type="Pfam" id="PF01565">
    <property type="entry name" value="FAD_binding_4"/>
    <property type="match status" value="1"/>
</dbReference>
<proteinExistence type="inferred from homology"/>
<dbReference type="Gene3D" id="3.40.462.20">
    <property type="match status" value="1"/>
</dbReference>
<sequence>MPLSTAANAFRLPAGSAGRVITATDSDYDKLRTVMYGGPDRRPASIIRVANAADIATAIAYARDNQLELAIRSGGHSGAGHSTTEGGLVIDVRDLDEIDIDAANRTVWVGAGVTAMELTEALAPHQLIVGFGDAGTVGISGITLGGGVGYLARKHGLSIDSLLAVELVTADGQQLLADAANHPELFWALRGGGGNFGVVTRLKFQLHPLPAFTGGMLVLPATAKTIAGFVAAAKAAPEELSGIANIMPAPPMPFLPAEQHGKMVILAMLAFAGEPDAAEKALAPFRALGTPLADFVKPGPYASMYPPEDPDYHPTAAALNLLVDRIGTPEAETILGYLEESDASLRVCQIRVLGGALGRVAPSATAYAHRKSPIMINVAAFYDGEADKPKKEAWAADFAKALNQGDDGVYVNFVADEGPARVRAAYPGDTWDRLRQVKRAYDPENLFRLNQNIPPA</sequence>
<dbReference type="InterPro" id="IPR006093">
    <property type="entry name" value="Oxy_OxRdtase_FAD_BS"/>
</dbReference>
<keyword evidence="8" id="KW-1185">Reference proteome</keyword>
<dbReference type="InterPro" id="IPR036318">
    <property type="entry name" value="FAD-bd_PCMH-like_sf"/>
</dbReference>
<dbReference type="PANTHER" id="PTHR42973">
    <property type="entry name" value="BINDING OXIDOREDUCTASE, PUTATIVE (AFU_ORTHOLOGUE AFUA_1G17690)-RELATED"/>
    <property type="match status" value="1"/>
</dbReference>
<evidence type="ECO:0000256" key="4">
    <source>
        <dbReference type="ARBA" id="ARBA00022827"/>
    </source>
</evidence>
<comment type="caution">
    <text evidence="7">The sequence shown here is derived from an EMBL/GenBank/DDBJ whole genome shotgun (WGS) entry which is preliminary data.</text>
</comment>
<keyword evidence="3" id="KW-0285">Flavoprotein</keyword>
<name>A0A1E5XM21_9HYPH</name>
<dbReference type="InterPro" id="IPR050416">
    <property type="entry name" value="FAD-linked_Oxidoreductase"/>
</dbReference>
<evidence type="ECO:0000256" key="2">
    <source>
        <dbReference type="ARBA" id="ARBA00005466"/>
    </source>
</evidence>
<dbReference type="InterPro" id="IPR012951">
    <property type="entry name" value="BBE"/>
</dbReference>
<dbReference type="Gene3D" id="3.30.43.10">
    <property type="entry name" value="Uridine Diphospho-n-acetylenolpyruvylglucosamine Reductase, domain 2"/>
    <property type="match status" value="1"/>
</dbReference>
<gene>
    <name evidence="7" type="ORF">VW23_024570</name>
</gene>
<evidence type="ECO:0000256" key="3">
    <source>
        <dbReference type="ARBA" id="ARBA00022630"/>
    </source>
</evidence>
<evidence type="ECO:0000313" key="8">
    <source>
        <dbReference type="Proteomes" id="UP000095463"/>
    </source>
</evidence>
<dbReference type="Pfam" id="PF08031">
    <property type="entry name" value="BBE"/>
    <property type="match status" value="1"/>
</dbReference>
<dbReference type="InterPro" id="IPR016167">
    <property type="entry name" value="FAD-bd_PCMH_sub1"/>
</dbReference>